<protein>
    <submittedName>
        <fullName evidence="3">IS3 family transposase</fullName>
    </submittedName>
</protein>
<dbReference type="InterPro" id="IPR036397">
    <property type="entry name" value="RNaseH_sf"/>
</dbReference>
<dbReference type="PANTHER" id="PTHR46889:SF4">
    <property type="entry name" value="TRANSPOSASE INSO FOR INSERTION SEQUENCE ELEMENT IS911B-RELATED"/>
    <property type="match status" value="1"/>
</dbReference>
<evidence type="ECO:0000313" key="3">
    <source>
        <dbReference type="EMBL" id="NUZ07916.1"/>
    </source>
</evidence>
<evidence type="ECO:0000313" key="4">
    <source>
        <dbReference type="Proteomes" id="UP000529637"/>
    </source>
</evidence>
<dbReference type="AlphaFoldDB" id="A0A7Y6NRE5"/>
<dbReference type="EMBL" id="JABWMJ010000010">
    <property type="protein sequence ID" value="NUZ07916.1"/>
    <property type="molecule type" value="Genomic_DNA"/>
</dbReference>
<dbReference type="InterPro" id="IPR025948">
    <property type="entry name" value="HTH-like_dom"/>
</dbReference>
<dbReference type="PANTHER" id="PTHR46889">
    <property type="entry name" value="TRANSPOSASE INSF FOR INSERTION SEQUENCE IS3B-RELATED"/>
    <property type="match status" value="1"/>
</dbReference>
<dbReference type="InterPro" id="IPR012337">
    <property type="entry name" value="RNaseH-like_sf"/>
</dbReference>
<dbReference type="InterPro" id="IPR001584">
    <property type="entry name" value="Integrase_cat-core"/>
</dbReference>
<reference evidence="3 4" key="1">
    <citation type="submission" date="2020-06" db="EMBL/GenBank/DDBJ databases">
        <title>Schlegella sp. ID0723 isolated from air conditioner.</title>
        <authorList>
            <person name="Kim D.Y."/>
            <person name="Kim D.-U."/>
        </authorList>
    </citation>
    <scope>NUCLEOTIDE SEQUENCE [LARGE SCALE GENOMIC DNA]</scope>
    <source>
        <strain evidence="3 4">ID0723</strain>
    </source>
</reference>
<evidence type="ECO:0000256" key="1">
    <source>
        <dbReference type="SAM" id="Coils"/>
    </source>
</evidence>
<feature type="coiled-coil region" evidence="1">
    <location>
        <begin position="65"/>
        <end position="92"/>
    </location>
</feature>
<dbReference type="InterPro" id="IPR002514">
    <property type="entry name" value="Transposase_8"/>
</dbReference>
<dbReference type="InterPro" id="IPR048020">
    <property type="entry name" value="Transpos_IS3"/>
</dbReference>
<dbReference type="Pfam" id="PF13333">
    <property type="entry name" value="rve_2"/>
    <property type="match status" value="1"/>
</dbReference>
<comment type="caution">
    <text evidence="3">The sequence shown here is derived from an EMBL/GenBank/DDBJ whole genome shotgun (WGS) entry which is preliminary data.</text>
</comment>
<accession>A0A7Y6NRE5</accession>
<keyword evidence="4" id="KW-1185">Reference proteome</keyword>
<dbReference type="RefSeq" id="WP_176070762.1">
    <property type="nucleotide sequence ID" value="NZ_JABWMJ010000010.1"/>
</dbReference>
<gene>
    <name evidence="3" type="ORF">HQN59_19305</name>
</gene>
<dbReference type="Gene3D" id="1.10.10.10">
    <property type="entry name" value="Winged helix-like DNA-binding domain superfamily/Winged helix DNA-binding domain"/>
    <property type="match status" value="1"/>
</dbReference>
<name>A0A7Y6NRE5_9BURK</name>
<dbReference type="PROSITE" id="PS50994">
    <property type="entry name" value="INTEGRASE"/>
    <property type="match status" value="1"/>
</dbReference>
<dbReference type="Pfam" id="PF01527">
    <property type="entry name" value="HTH_Tnp_1"/>
    <property type="match status" value="1"/>
</dbReference>
<evidence type="ECO:0000259" key="2">
    <source>
        <dbReference type="PROSITE" id="PS50994"/>
    </source>
</evidence>
<feature type="domain" description="Integrase catalytic" evidence="2">
    <location>
        <begin position="233"/>
        <end position="397"/>
    </location>
</feature>
<dbReference type="NCBIfam" id="NF033516">
    <property type="entry name" value="transpos_IS3"/>
    <property type="match status" value="1"/>
</dbReference>
<dbReference type="Proteomes" id="UP000529637">
    <property type="component" value="Unassembled WGS sequence"/>
</dbReference>
<dbReference type="GO" id="GO:0006313">
    <property type="term" value="P:DNA transposition"/>
    <property type="evidence" value="ECO:0007669"/>
    <property type="project" value="InterPro"/>
</dbReference>
<sequence length="418" mass="47364">MRKSPKFSPEVIERSVRMVFDAKDQYPSQWAAIESIAGKIGCTAETLRKWVRQGERDSGVRPGATTAEQQRIKELEREVRELRKTNEILKLASAKFGPGGARPPPQEVNAFIDEHRARLGVESICHALQVAPSAYRRHVARQRQPALLPARAQRDVALMPQVQRVYDANLRVYGADKVWRQLLREGVAVARCTVERLMRRLGLQGARRGKGVRTTVRDAKAACPLDRVNRQFKARRPNQLWVADFTYVSTWQGFVYVAFVVDVFARRIVGWRVSSSMQTDFVLDALEQALYARRAEREGDLVHHSDRGSQYVSIRYSERLAEAGIEPSVGSTGDSYDNALAETINGLYKAEIIHRRGPWKTREAVELATLEWVSWFNHHRLLEPIGYIPPAEAEANYWRRQQALAATEPASTAAPQEG</sequence>
<dbReference type="Pfam" id="PF13276">
    <property type="entry name" value="HTH_21"/>
    <property type="match status" value="1"/>
</dbReference>
<dbReference type="SUPFAM" id="SSF46689">
    <property type="entry name" value="Homeodomain-like"/>
    <property type="match status" value="1"/>
</dbReference>
<dbReference type="Pfam" id="PF00665">
    <property type="entry name" value="rve"/>
    <property type="match status" value="1"/>
</dbReference>
<dbReference type="SUPFAM" id="SSF53098">
    <property type="entry name" value="Ribonuclease H-like"/>
    <property type="match status" value="1"/>
</dbReference>
<dbReference type="GO" id="GO:0003677">
    <property type="term" value="F:DNA binding"/>
    <property type="evidence" value="ECO:0007669"/>
    <property type="project" value="InterPro"/>
</dbReference>
<dbReference type="InterPro" id="IPR036388">
    <property type="entry name" value="WH-like_DNA-bd_sf"/>
</dbReference>
<dbReference type="GO" id="GO:0015074">
    <property type="term" value="P:DNA integration"/>
    <property type="evidence" value="ECO:0007669"/>
    <property type="project" value="InterPro"/>
</dbReference>
<dbReference type="InterPro" id="IPR050900">
    <property type="entry name" value="Transposase_IS3/IS150/IS904"/>
</dbReference>
<proteinExistence type="predicted"/>
<organism evidence="3 4">
    <name type="scientific">Piscinibacter koreensis</name>
    <dbReference type="NCBI Taxonomy" id="2742824"/>
    <lineage>
        <taxon>Bacteria</taxon>
        <taxon>Pseudomonadati</taxon>
        <taxon>Pseudomonadota</taxon>
        <taxon>Betaproteobacteria</taxon>
        <taxon>Burkholderiales</taxon>
        <taxon>Sphaerotilaceae</taxon>
        <taxon>Piscinibacter</taxon>
    </lineage>
</organism>
<dbReference type="InterPro" id="IPR009057">
    <property type="entry name" value="Homeodomain-like_sf"/>
</dbReference>
<keyword evidence="1" id="KW-0175">Coiled coil</keyword>
<dbReference type="Gene3D" id="3.30.420.10">
    <property type="entry name" value="Ribonuclease H-like superfamily/Ribonuclease H"/>
    <property type="match status" value="1"/>
</dbReference>
<dbReference type="GO" id="GO:0004803">
    <property type="term" value="F:transposase activity"/>
    <property type="evidence" value="ECO:0007669"/>
    <property type="project" value="InterPro"/>
</dbReference>